<protein>
    <submittedName>
        <fullName evidence="1">Uncharacterized protein</fullName>
    </submittedName>
</protein>
<dbReference type="Gene3D" id="1.10.1660.20">
    <property type="match status" value="1"/>
</dbReference>
<accession>A0ABP9V8W0</accession>
<organism evidence="1 2">
    <name type="scientific">Deinococcus xinjiangensis</name>
    <dbReference type="NCBI Taxonomy" id="457454"/>
    <lineage>
        <taxon>Bacteria</taxon>
        <taxon>Thermotogati</taxon>
        <taxon>Deinococcota</taxon>
        <taxon>Deinococci</taxon>
        <taxon>Deinococcales</taxon>
        <taxon>Deinococcaceae</taxon>
        <taxon>Deinococcus</taxon>
    </lineage>
</organism>
<proteinExistence type="predicted"/>
<gene>
    <name evidence="1" type="ORF">Dxin01_00862</name>
</gene>
<dbReference type="EMBL" id="BAABRN010000006">
    <property type="protein sequence ID" value="GAA5501131.1"/>
    <property type="molecule type" value="Genomic_DNA"/>
</dbReference>
<evidence type="ECO:0000313" key="1">
    <source>
        <dbReference type="EMBL" id="GAA5501131.1"/>
    </source>
</evidence>
<reference evidence="1 2" key="1">
    <citation type="submission" date="2024-02" db="EMBL/GenBank/DDBJ databases">
        <title>Deinococcus xinjiangensis NBRC 107630.</title>
        <authorList>
            <person name="Ichikawa N."/>
            <person name="Katano-Makiyama Y."/>
            <person name="Hidaka K."/>
        </authorList>
    </citation>
    <scope>NUCLEOTIDE SEQUENCE [LARGE SCALE GENOMIC DNA]</scope>
    <source>
        <strain evidence="1 2">NBRC 107630</strain>
    </source>
</reference>
<comment type="caution">
    <text evidence="1">The sequence shown here is derived from an EMBL/GenBank/DDBJ whole genome shotgun (WGS) entry which is preliminary data.</text>
</comment>
<evidence type="ECO:0000313" key="2">
    <source>
        <dbReference type="Proteomes" id="UP001458946"/>
    </source>
</evidence>
<sequence>MSLDSLIGLSQWAAEHGLHDSNARTYAKEGRIPSARRVGRDWVVKANAPLMPPHQPTVAPIWPVTPGQARVRAVVAEYLPVWQAAGRPNLSVNGRYPSWLDELRERLKADPVVRGDEVTGHNLDQPGISATYLSALNDEARRRGCVQRLAHQTFQGPISRVIDTNARNPHADVRLGVKYPTTIGVMLAQLEQLNLGQLPTVTDYQVDVTIFPLSGVVWISSGGAHRTLATMMLGLTDLRVERAAVVGLPVNMALNEAAVRVELFAPQIWLELNEGEYVNLLNLSNQLSLHREGSAADLYDLVAEYLQSRGDRFTSQTPGQILQHFEHLEAYMQRLSAGKFGEMIRGYFRHPMVDQALLPPAQTPIAAWYRGRLERQHERED</sequence>
<dbReference type="InterPro" id="IPR038137">
    <property type="entry name" value="Excisionase-like_sf"/>
</dbReference>
<keyword evidence="2" id="KW-1185">Reference proteome</keyword>
<dbReference type="RefSeq" id="WP_353541105.1">
    <property type="nucleotide sequence ID" value="NZ_BAABRN010000006.1"/>
</dbReference>
<dbReference type="Proteomes" id="UP001458946">
    <property type="component" value="Unassembled WGS sequence"/>
</dbReference>
<name>A0ABP9V8W0_9DEIO</name>